<evidence type="ECO:0000256" key="2">
    <source>
        <dbReference type="ARBA" id="ARBA00023125"/>
    </source>
</evidence>
<dbReference type="GO" id="GO:0003677">
    <property type="term" value="F:DNA binding"/>
    <property type="evidence" value="ECO:0007669"/>
    <property type="project" value="UniProtKB-KW"/>
</dbReference>
<evidence type="ECO:0000313" key="6">
    <source>
        <dbReference type="Proteomes" id="UP000481033"/>
    </source>
</evidence>
<protein>
    <submittedName>
        <fullName evidence="5">Site-specific integrase</fullName>
    </submittedName>
</protein>
<name>A0A6M0RV47_9CYAN</name>
<dbReference type="InterPro" id="IPR010998">
    <property type="entry name" value="Integrase_recombinase_N"/>
</dbReference>
<comment type="similarity">
    <text evidence="1">Belongs to the 'phage' integrase family.</text>
</comment>
<dbReference type="Pfam" id="PF00589">
    <property type="entry name" value="Phage_integrase"/>
    <property type="match status" value="1"/>
</dbReference>
<feature type="domain" description="Tyr recombinase" evidence="4">
    <location>
        <begin position="192"/>
        <end position="389"/>
    </location>
</feature>
<comment type="caution">
    <text evidence="5">The sequence shown here is derived from an EMBL/GenBank/DDBJ whole genome shotgun (WGS) entry which is preliminary data.</text>
</comment>
<dbReference type="Pfam" id="PF12167">
    <property type="entry name" value="Arm-DNA-bind_2"/>
    <property type="match status" value="1"/>
</dbReference>
<reference evidence="5 6" key="1">
    <citation type="journal article" date="2020" name="Microb. Ecol.">
        <title>Ecogenomics of the Marine Benthic Filamentous Cyanobacterium Adonisia.</title>
        <authorList>
            <person name="Walter J.M."/>
            <person name="Coutinho F.H."/>
            <person name="Leomil L."/>
            <person name="Hargreaves P.I."/>
            <person name="Campeao M.E."/>
            <person name="Vieira V.V."/>
            <person name="Silva B.S."/>
            <person name="Fistarol G.O."/>
            <person name="Salomon P.S."/>
            <person name="Sawabe T."/>
            <person name="Mino S."/>
            <person name="Hosokawa M."/>
            <person name="Miyashita H."/>
            <person name="Maruyama F."/>
            <person name="van Verk M.C."/>
            <person name="Dutilh B.E."/>
            <person name="Thompson C.C."/>
            <person name="Thompson F.L."/>
        </authorList>
    </citation>
    <scope>NUCLEOTIDE SEQUENCE [LARGE SCALE GENOMIC DNA]</scope>
    <source>
        <strain evidence="5 6">CCMR0081</strain>
    </source>
</reference>
<dbReference type="Proteomes" id="UP000481033">
    <property type="component" value="Unassembled WGS sequence"/>
</dbReference>
<dbReference type="CDD" id="cd01189">
    <property type="entry name" value="INT_ICEBs1_C_like"/>
    <property type="match status" value="1"/>
</dbReference>
<dbReference type="InterPro" id="IPR050090">
    <property type="entry name" value="Tyrosine_recombinase_XerCD"/>
</dbReference>
<evidence type="ECO:0000313" key="5">
    <source>
        <dbReference type="EMBL" id="NEZ60006.1"/>
    </source>
</evidence>
<dbReference type="Gene3D" id="1.10.443.10">
    <property type="entry name" value="Intergrase catalytic core"/>
    <property type="match status" value="1"/>
</dbReference>
<dbReference type="InterPro" id="IPR013762">
    <property type="entry name" value="Integrase-like_cat_sf"/>
</dbReference>
<dbReference type="PROSITE" id="PS51898">
    <property type="entry name" value="TYR_RECOMBINASE"/>
    <property type="match status" value="1"/>
</dbReference>
<dbReference type="Gene3D" id="1.10.150.130">
    <property type="match status" value="1"/>
</dbReference>
<dbReference type="InterPro" id="IPR011010">
    <property type="entry name" value="DNA_brk_join_enz"/>
</dbReference>
<keyword evidence="2" id="KW-0238">DNA-binding</keyword>
<dbReference type="GO" id="GO:0015074">
    <property type="term" value="P:DNA integration"/>
    <property type="evidence" value="ECO:0007669"/>
    <property type="project" value="InterPro"/>
</dbReference>
<dbReference type="AlphaFoldDB" id="A0A6M0RV47"/>
<organism evidence="5 6">
    <name type="scientific">Adonisia turfae CCMR0081</name>
    <dbReference type="NCBI Taxonomy" id="2292702"/>
    <lineage>
        <taxon>Bacteria</taxon>
        <taxon>Bacillati</taxon>
        <taxon>Cyanobacteriota</taxon>
        <taxon>Adonisia</taxon>
        <taxon>Adonisia turfae</taxon>
    </lineage>
</organism>
<accession>A0A6M0RV47</accession>
<dbReference type="PANTHER" id="PTHR30349:SF41">
    <property type="entry name" value="INTEGRASE_RECOMBINASE PROTEIN MJ0367-RELATED"/>
    <property type="match status" value="1"/>
</dbReference>
<keyword evidence="6" id="KW-1185">Reference proteome</keyword>
<dbReference type="SUPFAM" id="SSF56349">
    <property type="entry name" value="DNA breaking-rejoining enzymes"/>
    <property type="match status" value="1"/>
</dbReference>
<dbReference type="InterPro" id="IPR002104">
    <property type="entry name" value="Integrase_catalytic"/>
</dbReference>
<dbReference type="GO" id="GO:0006310">
    <property type="term" value="P:DNA recombination"/>
    <property type="evidence" value="ECO:0007669"/>
    <property type="project" value="UniProtKB-KW"/>
</dbReference>
<evidence type="ECO:0000259" key="4">
    <source>
        <dbReference type="PROSITE" id="PS51898"/>
    </source>
</evidence>
<dbReference type="PANTHER" id="PTHR30349">
    <property type="entry name" value="PHAGE INTEGRASE-RELATED"/>
    <property type="match status" value="1"/>
</dbReference>
<proteinExistence type="inferred from homology"/>
<evidence type="ECO:0000256" key="1">
    <source>
        <dbReference type="ARBA" id="ARBA00008857"/>
    </source>
</evidence>
<keyword evidence="3" id="KW-0233">DNA recombination</keyword>
<gene>
    <name evidence="5" type="ORF">DXZ20_31050</name>
</gene>
<dbReference type="EMBL" id="QXHD01000004">
    <property type="protein sequence ID" value="NEZ60006.1"/>
    <property type="molecule type" value="Genomic_DNA"/>
</dbReference>
<sequence length="389" mass="45390">MAKGQVKLESFADRLRLRWSYRSKRYCLSLGLHDTQVNRRVAIQKAQQIELDMISDNFDISLDKYKPEPFEEESEPKKVLGNPQTFSEVFENHWGDFVVYKQRRVENPFTIISMYSPLEKKLKTFKQKIVGKEEATVFIEELLAQISPTTVKKYLNTLNNFCNWLQENELVEDTWKNPFKGLKQLCKPRPTQKPPPFTLEEIRTIIAGFEKDKYYAHYLGYVRFLFMTGCRTSEAIGLQWKHVSKNCSEITFMEASVRKDTGTGRLRKSTKTNRTRKFPCNKELQKLLRSIRPKDYNLDQLVFPSPSGKSMDATNFLNRPWTKVLGKCGMTKENGLYRCQYNTRHTFISHMLAKGMSVVEVAKLTGHDPKVLLDHYADVIHRVDVPAFF</sequence>
<dbReference type="InterPro" id="IPR022000">
    <property type="entry name" value="Min27-like_integrase_DNA_bind"/>
</dbReference>
<evidence type="ECO:0000256" key="3">
    <source>
        <dbReference type="ARBA" id="ARBA00023172"/>
    </source>
</evidence>